<evidence type="ECO:0000313" key="2">
    <source>
        <dbReference type="Proteomes" id="UP000265520"/>
    </source>
</evidence>
<name>A0A392UN18_9FABA</name>
<keyword evidence="2" id="KW-1185">Reference proteome</keyword>
<proteinExistence type="predicted"/>
<comment type="caution">
    <text evidence="1">The sequence shown here is derived from an EMBL/GenBank/DDBJ whole genome shotgun (WGS) entry which is preliminary data.</text>
</comment>
<evidence type="ECO:0000313" key="1">
    <source>
        <dbReference type="EMBL" id="MCI73740.1"/>
    </source>
</evidence>
<feature type="non-terminal residue" evidence="1">
    <location>
        <position position="1"/>
    </location>
</feature>
<organism evidence="1 2">
    <name type="scientific">Trifolium medium</name>
    <dbReference type="NCBI Taxonomy" id="97028"/>
    <lineage>
        <taxon>Eukaryota</taxon>
        <taxon>Viridiplantae</taxon>
        <taxon>Streptophyta</taxon>
        <taxon>Embryophyta</taxon>
        <taxon>Tracheophyta</taxon>
        <taxon>Spermatophyta</taxon>
        <taxon>Magnoliopsida</taxon>
        <taxon>eudicotyledons</taxon>
        <taxon>Gunneridae</taxon>
        <taxon>Pentapetalae</taxon>
        <taxon>rosids</taxon>
        <taxon>fabids</taxon>
        <taxon>Fabales</taxon>
        <taxon>Fabaceae</taxon>
        <taxon>Papilionoideae</taxon>
        <taxon>50 kb inversion clade</taxon>
        <taxon>NPAAA clade</taxon>
        <taxon>Hologalegina</taxon>
        <taxon>IRL clade</taxon>
        <taxon>Trifolieae</taxon>
        <taxon>Trifolium</taxon>
    </lineage>
</organism>
<dbReference type="Proteomes" id="UP000265520">
    <property type="component" value="Unassembled WGS sequence"/>
</dbReference>
<dbReference type="AlphaFoldDB" id="A0A392UN18"/>
<sequence>REVAVPGPPKLVGRDVTLTTADGEFCRKKSTIPSGMVGGSKPALNAFLNLATSLQDFAAAFSNMESSQSHGIFN</sequence>
<dbReference type="EMBL" id="LXQA010845295">
    <property type="protein sequence ID" value="MCI73740.1"/>
    <property type="molecule type" value="Genomic_DNA"/>
</dbReference>
<accession>A0A392UN18</accession>
<reference evidence="1 2" key="1">
    <citation type="journal article" date="2018" name="Front. Plant Sci.">
        <title>Red Clover (Trifolium pratense) and Zigzag Clover (T. medium) - A Picture of Genomic Similarities and Differences.</title>
        <authorList>
            <person name="Dluhosova J."/>
            <person name="Istvanek J."/>
            <person name="Nedelnik J."/>
            <person name="Repkova J."/>
        </authorList>
    </citation>
    <scope>NUCLEOTIDE SEQUENCE [LARGE SCALE GENOMIC DNA]</scope>
    <source>
        <strain evidence="2">cv. 10/8</strain>
        <tissue evidence="1">Leaf</tissue>
    </source>
</reference>
<protein>
    <submittedName>
        <fullName evidence="1">Uncharacterized protein</fullName>
    </submittedName>
</protein>